<dbReference type="GO" id="GO:0005261">
    <property type="term" value="F:monoatomic cation channel activity"/>
    <property type="evidence" value="ECO:0007669"/>
    <property type="project" value="TreeGrafter"/>
</dbReference>
<feature type="domain" description="Protein UNC80 central region" evidence="2">
    <location>
        <begin position="919"/>
        <end position="1022"/>
    </location>
</feature>
<dbReference type="InterPro" id="IPR045852">
    <property type="entry name" value="UNC80_central"/>
</dbReference>
<feature type="region of interest" description="Disordered" evidence="1">
    <location>
        <begin position="229"/>
        <end position="268"/>
    </location>
</feature>
<evidence type="ECO:0000313" key="5">
    <source>
        <dbReference type="Proteomes" id="UP001362999"/>
    </source>
</evidence>
<evidence type="ECO:0000313" key="4">
    <source>
        <dbReference type="EMBL" id="KAK7044859.1"/>
    </source>
</evidence>
<dbReference type="PANTHER" id="PTHR31781:SF1">
    <property type="entry name" value="PROTEIN UNC-80 HOMOLOG"/>
    <property type="match status" value="1"/>
</dbReference>
<dbReference type="InterPro" id="IPR016024">
    <property type="entry name" value="ARM-type_fold"/>
</dbReference>
<comment type="caution">
    <text evidence="4">The sequence shown here is derived from an EMBL/GenBank/DDBJ whole genome shotgun (WGS) entry which is preliminary data.</text>
</comment>
<feature type="compositionally biased region" description="Pro residues" evidence="1">
    <location>
        <begin position="1114"/>
        <end position="1124"/>
    </location>
</feature>
<feature type="compositionally biased region" description="Polar residues" evidence="1">
    <location>
        <begin position="2115"/>
        <end position="2127"/>
    </location>
</feature>
<feature type="compositionally biased region" description="Pro residues" evidence="1">
    <location>
        <begin position="109"/>
        <end position="129"/>
    </location>
</feature>
<feature type="region of interest" description="Disordered" evidence="1">
    <location>
        <begin position="2115"/>
        <end position="2149"/>
    </location>
</feature>
<dbReference type="InterPro" id="IPR046460">
    <property type="entry name" value="UNC80_C"/>
</dbReference>
<dbReference type="Proteomes" id="UP001362999">
    <property type="component" value="Unassembled WGS sequence"/>
</dbReference>
<name>A0AAW0D1N5_9AGAR</name>
<dbReference type="GO" id="GO:0055080">
    <property type="term" value="P:monoatomic cation homeostasis"/>
    <property type="evidence" value="ECO:0007669"/>
    <property type="project" value="TreeGrafter"/>
</dbReference>
<feature type="region of interest" description="Disordered" evidence="1">
    <location>
        <begin position="1100"/>
        <end position="1136"/>
    </location>
</feature>
<dbReference type="Pfam" id="PF19424">
    <property type="entry name" value="UNC80"/>
    <property type="match status" value="1"/>
</dbReference>
<feature type="compositionally biased region" description="Low complexity" evidence="1">
    <location>
        <begin position="151"/>
        <end position="171"/>
    </location>
</feature>
<sequence>MAPKGDPAPRKPPRRLFSFDSTKTSSTRRSESASESDTDSTTASSSSWRHFRGPSRFNTLGQVDEDASEQSNNKGKSGHFKGASEPHTRSESPIRDPDSRSGSRLGLRRPPPLSTSRPPTPDSNPPPSPSSIRWARLRQHVLPETENEAAPTHSPQPSISSSSVFSAIPPRSQTPKPSKFVQRLGFRQVVEHAREMVVDDTRRLGQELQRACWAARSVDSTYKSSRDQYLPFMSPTTPATPATAPRGELRRPPSMQSLAMSSRGAQSTPSLKPLYQTILLHSKPEDGISPVPVLPQEPQVLATLLSPFLNAEKAVRVDEDRWFAFEAFDIIFKTWNPPTDAVAMERCRWCCKAALIPHSPLRLRIMRALRMLLNPAEFAYKATTPASIQIIAIGLFSLLPTIHGSGEEHTIINEGIIHLLAGDYGELDVVAFEEQFNALFVAQDSDGAVRQALVLDALASCLENGADSTRRWLLQNAVEEYWPRQPEDVVFTPLLGAVQGRKLATFSRTALNVLRTKPRRAEDAEFVVHFTQTRVVPELAAMRTANAGALEARRNVVGIALELLVPETPRELGLWAMTLLAEWYRNPKADWKATIDTAIQRSIIESLWPAVFSVLTALLGGLPDDVRKPLIAVILPTLADRLVDDPPPLPCLPLTDFFDKVSQLYPQVFYKPLFACAASNKEVTVINHLCGITAVARFLPDFWTRDAEMMSIALMSGGGASKTPTAETGPVWGTARLGQSVLLVEMIGKIQSIRRMKDKSASPDSVYVDIIKFVLALETRLGLLIELKERTSLTPLSQRMLFMMLFREFRLLTRSLKVPGWLSRLVAWFAESHEETQLNDDSDLEIIDAVAQIQGIYAAARDNVGSSRQKQRGTLVFSAAYDGGFNSNGSNEPKAGISSAFAEKEQLVLSLGKGFEPKALKLLVTMSTLLSADDLLRIGPLVWEHHLTHTDASSVSAACFLVMQCAERTPQEMVVHIEFDLRSSDDTTRLHAVRRINTLSSWRFQIMSQQVVSDRNHRAFKLARGALPFVATDIGSGNYVREDDLEQSKSNLPLELRKRLVEIGWAQDDAPVDQQLEWIKTPISNLPALFLDRLDMSGSDQKGTISVADSPSPASTPNPSPRASPSPSSSGTKLDEVTLLRRNSSSGGPSYGVKRRAVFVPSLASIFPRLATTVIDPNFLIAATARSTVVDLMRNDPALLVRPVLDLLVGSHKDIDVAISSFRAFLHVRRTLPPPMSHTAFNSIIGFLKLHLKTSSAAEDSLHDFAHTMPVIAKLVTQVQDMSIREIRRAKVETFLIPSGSLWFQTPAPAGPMFPRNLGSIPTPSGSVPPDLIYVTMIRLSQNMLFLAMLKRNPQDVQMIRKSMTRLVLPSLDQRPDAASIGIRDFAAVRAEQTRPQMSFVEYSVNNLSMIIARSYLLLIAQIFRSMSRHLSDRNELAVLIDGLNRILLAHGSDIGIVAQALIALMVASTRFRRLFTSGGGYTLFIPVLIKIYTESELHDGIRLAIEYTFNRFYALHKDAFVFQSIDSMAAIMSLPDIPAEWMAKNVYALFATLTRNIPSTTPDAAGIAGANRFQEREALMFSTADEKPQTFLASLKKSGTMDNKVIVNLPEEYETKRLGLDNLVRLFLTVVAHDPTIMRSQQFLRFFRYLAPSLYHASSSARSVLKEGIDALGVILMRPFAKSKADAARPPEEPSMESLLSSFPEGLLPDKTKTPSDPLSMRMEYLLLIVSYTQAGGVVSPPASHRALELVKQLMRECGNEIRDPVSSFLADYTRNSLIRDNANVRTLKAVVGLIGDLSSVVDAYTTTLDLSGVFNVVAQLCRETVYANERLFSRVVISQICSPALAACEKAASEKLLFSLPSRSALIGLVAQAITLHGSDVIAELERRRPSYEFLAGFVFPLTLRLKTANQVGTDGALPEAWHRDAYTKTWLRLLTYCMNACQQPDVDPHERPKSPDRRRSATAVSKSPVTTFVAALQVLKVILIRAQEELSSCLPGIWSRIALFLKTVLGEGGAAFALRAARDLSPTTSPMGSPRSSSQFEHSQYLSNSLSGHFGSPGHGRSLASPRIVDYALWSFLELICAYRSPLMLQMRLFIQEKVVTLNQELRQYTGTVTPSSRRGSTAFSKPRRRSMIPSPEASPGLSPTTSFVNIGHPSVLSLDPGRQAGYYQPSSPSDVRAGSNRIVHLGPIAQPALHPSSPGGGGRIRSMAKSTKVRSVVLIQATYRRIRLVQTVFGYDRDLLPGAENPHEELMPTWTQAQALDALVQETRGLMEEFEEAFWTAADDLVMVDPDQSMEQIQI</sequence>
<accession>A0AAW0D1N5</accession>
<dbReference type="Pfam" id="PF20262">
    <property type="entry name" value="UNC80_C"/>
    <property type="match status" value="1"/>
</dbReference>
<dbReference type="GO" id="GO:0034703">
    <property type="term" value="C:cation channel complex"/>
    <property type="evidence" value="ECO:0007669"/>
    <property type="project" value="TreeGrafter"/>
</dbReference>
<dbReference type="PANTHER" id="PTHR31781">
    <property type="entry name" value="UNC80"/>
    <property type="match status" value="1"/>
</dbReference>
<keyword evidence="5" id="KW-1185">Reference proteome</keyword>
<feature type="compositionally biased region" description="Basic and acidic residues" evidence="1">
    <location>
        <begin position="82"/>
        <end position="101"/>
    </location>
</feature>
<feature type="region of interest" description="Disordered" evidence="1">
    <location>
        <begin position="1687"/>
        <end position="1714"/>
    </location>
</feature>
<feature type="compositionally biased region" description="Polar residues" evidence="1">
    <location>
        <begin position="1100"/>
        <end position="1109"/>
    </location>
</feature>
<feature type="domain" description="Protein UNC80 C-terminal" evidence="3">
    <location>
        <begin position="1413"/>
        <end position="1553"/>
    </location>
</feature>
<feature type="region of interest" description="Disordered" evidence="1">
    <location>
        <begin position="1"/>
        <end position="180"/>
    </location>
</feature>
<reference evidence="4 5" key="1">
    <citation type="journal article" date="2024" name="J Genomics">
        <title>Draft genome sequencing and assembly of Favolaschia claudopus CIRM-BRFM 2984 isolated from oak limbs.</title>
        <authorList>
            <person name="Navarro D."/>
            <person name="Drula E."/>
            <person name="Chaduli D."/>
            <person name="Cazenave R."/>
            <person name="Ahrendt S."/>
            <person name="Wang J."/>
            <person name="Lipzen A."/>
            <person name="Daum C."/>
            <person name="Barry K."/>
            <person name="Grigoriev I.V."/>
            <person name="Favel A."/>
            <person name="Rosso M.N."/>
            <person name="Martin F."/>
        </authorList>
    </citation>
    <scope>NUCLEOTIDE SEQUENCE [LARGE SCALE GENOMIC DNA]</scope>
    <source>
        <strain evidence="4 5">CIRM-BRFM 2984</strain>
    </source>
</reference>
<dbReference type="EMBL" id="JAWWNJ010000011">
    <property type="protein sequence ID" value="KAK7044859.1"/>
    <property type="molecule type" value="Genomic_DNA"/>
</dbReference>
<protein>
    <submittedName>
        <fullName evidence="4">RRM domain-containing protein</fullName>
    </submittedName>
</protein>
<feature type="compositionally biased region" description="Polar residues" evidence="1">
    <location>
        <begin position="254"/>
        <end position="268"/>
    </location>
</feature>
<evidence type="ECO:0000256" key="1">
    <source>
        <dbReference type="SAM" id="MobiDB-lite"/>
    </source>
</evidence>
<feature type="compositionally biased region" description="Low complexity" evidence="1">
    <location>
        <begin position="18"/>
        <end position="47"/>
    </location>
</feature>
<feature type="compositionally biased region" description="Low complexity" evidence="1">
    <location>
        <begin position="1697"/>
        <end position="1706"/>
    </location>
</feature>
<gene>
    <name evidence="4" type="ORF">R3P38DRAFT_2881285</name>
</gene>
<dbReference type="SUPFAM" id="SSF48371">
    <property type="entry name" value="ARM repeat"/>
    <property type="match status" value="1"/>
</dbReference>
<evidence type="ECO:0000259" key="2">
    <source>
        <dbReference type="Pfam" id="PF19424"/>
    </source>
</evidence>
<feature type="compositionally biased region" description="Low complexity" evidence="1">
    <location>
        <begin position="235"/>
        <end position="245"/>
    </location>
</feature>
<organism evidence="4 5">
    <name type="scientific">Favolaschia claudopus</name>
    <dbReference type="NCBI Taxonomy" id="2862362"/>
    <lineage>
        <taxon>Eukaryota</taxon>
        <taxon>Fungi</taxon>
        <taxon>Dikarya</taxon>
        <taxon>Basidiomycota</taxon>
        <taxon>Agaricomycotina</taxon>
        <taxon>Agaricomycetes</taxon>
        <taxon>Agaricomycetidae</taxon>
        <taxon>Agaricales</taxon>
        <taxon>Marasmiineae</taxon>
        <taxon>Mycenaceae</taxon>
        <taxon>Favolaschia</taxon>
    </lineage>
</organism>
<evidence type="ECO:0000259" key="3">
    <source>
        <dbReference type="Pfam" id="PF20262"/>
    </source>
</evidence>
<proteinExistence type="predicted"/>